<dbReference type="RefSeq" id="WP_055673218.1">
    <property type="nucleotide sequence ID" value="NZ_CXWD01000017.1"/>
</dbReference>
<gene>
    <name evidence="2" type="ORF">LAX5112_03916</name>
</gene>
<accession>A0A0M7AI88</accession>
<dbReference type="EMBL" id="CXWD01000017">
    <property type="protein sequence ID" value="CTQ74599.1"/>
    <property type="molecule type" value="Genomic_DNA"/>
</dbReference>
<dbReference type="SUPFAM" id="SSF53850">
    <property type="entry name" value="Periplasmic binding protein-like II"/>
    <property type="match status" value="1"/>
</dbReference>
<feature type="chain" id="PRO_5005809348" evidence="1">
    <location>
        <begin position="29"/>
        <end position="269"/>
    </location>
</feature>
<dbReference type="STRING" id="388408.LAX5112_03916"/>
<dbReference type="Gene3D" id="3.40.190.10">
    <property type="entry name" value="Periplasmic binding protein-like II"/>
    <property type="match status" value="2"/>
</dbReference>
<evidence type="ECO:0000256" key="1">
    <source>
        <dbReference type="SAM" id="SignalP"/>
    </source>
</evidence>
<feature type="signal peptide" evidence="1">
    <location>
        <begin position="1"/>
        <end position="28"/>
    </location>
</feature>
<sequence length="269" mass="28999">MTCKKLRLGHIGLLLLASVILLPGSAGAQQPDTVKLYLNYLPHRLTETSGKQYDLLLDVALSGKLAQVPRGAAPLNRARALFLGDTGSCLFPTNIMGLDAGDQTATLIASHPVDIVSLRVYTTTNGASFTSLSDFDPYRVGYIEGSGSIHGLADAEKFYPIPSEEQLIEMLSLGRLDAFLGHHPDTALALEELGKPDALRVSPITLHNIRLPISFVCHDNEPGRAFVAAINSRISDLQKSGQIRSILGPHAELAAEAADRDEKPEDMIR</sequence>
<dbReference type="AlphaFoldDB" id="A0A0M7AI88"/>
<organism evidence="2 3">
    <name type="scientific">Roseibium alexandrii</name>
    <dbReference type="NCBI Taxonomy" id="388408"/>
    <lineage>
        <taxon>Bacteria</taxon>
        <taxon>Pseudomonadati</taxon>
        <taxon>Pseudomonadota</taxon>
        <taxon>Alphaproteobacteria</taxon>
        <taxon>Hyphomicrobiales</taxon>
        <taxon>Stappiaceae</taxon>
        <taxon>Roseibium</taxon>
    </lineage>
</organism>
<keyword evidence="3" id="KW-1185">Reference proteome</keyword>
<reference evidence="3" key="1">
    <citation type="submission" date="2015-07" db="EMBL/GenBank/DDBJ databases">
        <authorList>
            <person name="Rodrigo-Torres Lidia"/>
            <person name="Arahal R.David."/>
        </authorList>
    </citation>
    <scope>NUCLEOTIDE SEQUENCE [LARGE SCALE GENOMIC DNA]</scope>
    <source>
        <strain evidence="3">CECT 5112</strain>
    </source>
</reference>
<keyword evidence="1" id="KW-0732">Signal</keyword>
<name>A0A0M7AI88_9HYPH</name>
<dbReference type="Proteomes" id="UP000053235">
    <property type="component" value="Unassembled WGS sequence"/>
</dbReference>
<protein>
    <submittedName>
        <fullName evidence="2">Uncharacterized protein</fullName>
    </submittedName>
</protein>
<proteinExistence type="predicted"/>
<dbReference type="OrthoDB" id="7677491at2"/>
<evidence type="ECO:0000313" key="3">
    <source>
        <dbReference type="Proteomes" id="UP000053235"/>
    </source>
</evidence>
<evidence type="ECO:0000313" key="2">
    <source>
        <dbReference type="EMBL" id="CTQ74599.1"/>
    </source>
</evidence>